<reference evidence="2" key="1">
    <citation type="submission" date="2020-10" db="EMBL/GenBank/DDBJ databases">
        <authorList>
            <person name="Gilroy R."/>
        </authorList>
    </citation>
    <scope>NUCLEOTIDE SEQUENCE</scope>
    <source>
        <strain evidence="2">11167</strain>
    </source>
</reference>
<reference evidence="2" key="2">
    <citation type="journal article" date="2021" name="PeerJ">
        <title>Extensive microbial diversity within the chicken gut microbiome revealed by metagenomics and culture.</title>
        <authorList>
            <person name="Gilroy R."/>
            <person name="Ravi A."/>
            <person name="Getino M."/>
            <person name="Pursley I."/>
            <person name="Horton D.L."/>
            <person name="Alikhan N.F."/>
            <person name="Baker D."/>
            <person name="Gharbi K."/>
            <person name="Hall N."/>
            <person name="Watson M."/>
            <person name="Adriaenssens E.M."/>
            <person name="Foster-Nyarko E."/>
            <person name="Jarju S."/>
            <person name="Secka A."/>
            <person name="Antonio M."/>
            <person name="Oren A."/>
            <person name="Chaudhuri R.R."/>
            <person name="La Ragione R."/>
            <person name="Hildebrand F."/>
            <person name="Pallen M.J."/>
        </authorList>
    </citation>
    <scope>NUCLEOTIDE SEQUENCE</scope>
    <source>
        <strain evidence="2">11167</strain>
    </source>
</reference>
<dbReference type="Proteomes" id="UP000823633">
    <property type="component" value="Unassembled WGS sequence"/>
</dbReference>
<comment type="caution">
    <text evidence="2">The sequence shown here is derived from an EMBL/GenBank/DDBJ whole genome shotgun (WGS) entry which is preliminary data.</text>
</comment>
<feature type="signal peptide" evidence="1">
    <location>
        <begin position="1"/>
        <end position="20"/>
    </location>
</feature>
<gene>
    <name evidence="2" type="ORF">IAC42_06915</name>
</gene>
<protein>
    <submittedName>
        <fullName evidence="2">Uncharacterized protein</fullName>
    </submittedName>
</protein>
<evidence type="ECO:0000313" key="2">
    <source>
        <dbReference type="EMBL" id="MBO8443474.1"/>
    </source>
</evidence>
<evidence type="ECO:0000256" key="1">
    <source>
        <dbReference type="SAM" id="SignalP"/>
    </source>
</evidence>
<feature type="chain" id="PRO_5039193872" evidence="1">
    <location>
        <begin position="21"/>
        <end position="217"/>
    </location>
</feature>
<name>A0A9D9HA17_9SPIR</name>
<dbReference type="EMBL" id="JADIMU010000044">
    <property type="protein sequence ID" value="MBO8443474.1"/>
    <property type="molecule type" value="Genomic_DNA"/>
</dbReference>
<evidence type="ECO:0000313" key="3">
    <source>
        <dbReference type="Proteomes" id="UP000823633"/>
    </source>
</evidence>
<dbReference type="AlphaFoldDB" id="A0A9D9HA17"/>
<organism evidence="2 3">
    <name type="scientific">Candidatus Aphodenecus pullistercoris</name>
    <dbReference type="NCBI Taxonomy" id="2840669"/>
    <lineage>
        <taxon>Bacteria</taxon>
        <taxon>Pseudomonadati</taxon>
        <taxon>Spirochaetota</taxon>
        <taxon>Spirochaetia</taxon>
        <taxon>Spirochaetales</taxon>
        <taxon>Candidatus Aphodenecus</taxon>
    </lineage>
</organism>
<sequence>MKRLFASLLILVLAASFSVAYVEQKYIGMDITAYNGTYSDFIIKTIKGAPTDAVGMPFFLTGADVQYSTSEATAGREIAQWSVHSNSTPIDIRIKAEPLKRVVDSGAETVFDKNATPINYVLFFPYTYTCYDVETGKMKDVSGFMRVVSGEEEYSSLTANNAISDALFDNQGVRAGINTGTFPVRFMLSSDVTNINDRDIYPAGNYRANVTIVNSGT</sequence>
<keyword evidence="1" id="KW-0732">Signal</keyword>
<proteinExistence type="predicted"/>
<accession>A0A9D9HA17</accession>